<dbReference type="InterPro" id="IPR036188">
    <property type="entry name" value="FAD/NAD-bd_sf"/>
</dbReference>
<keyword evidence="14" id="KW-1185">Reference proteome</keyword>
<evidence type="ECO:0000256" key="3">
    <source>
        <dbReference type="ARBA" id="ARBA00007588"/>
    </source>
</evidence>
<dbReference type="Gene3D" id="3.50.50.60">
    <property type="entry name" value="FAD/NAD(P)-binding domain"/>
    <property type="match status" value="1"/>
</dbReference>
<dbReference type="SUPFAM" id="SSF51905">
    <property type="entry name" value="FAD/NAD(P)-binding domain"/>
    <property type="match status" value="1"/>
</dbReference>
<organism evidence="13 14">
    <name type="scientific">Monascus purpureus</name>
    <name type="common">Red mold</name>
    <name type="synonym">Monascus anka</name>
    <dbReference type="NCBI Taxonomy" id="5098"/>
    <lineage>
        <taxon>Eukaryota</taxon>
        <taxon>Fungi</taxon>
        <taxon>Dikarya</taxon>
        <taxon>Ascomycota</taxon>
        <taxon>Pezizomycotina</taxon>
        <taxon>Eurotiomycetes</taxon>
        <taxon>Eurotiomycetidae</taxon>
        <taxon>Eurotiales</taxon>
        <taxon>Aspergillaceae</taxon>
        <taxon>Monascus</taxon>
    </lineage>
</organism>
<accession>A0A507QNY5</accession>
<dbReference type="InterPro" id="IPR025700">
    <property type="entry name" value="Lys/Orn_oxygenase"/>
</dbReference>
<evidence type="ECO:0000256" key="2">
    <source>
        <dbReference type="ARBA" id="ARBA00004924"/>
    </source>
</evidence>
<proteinExistence type="inferred from homology"/>
<dbReference type="STRING" id="5098.A0A507QNY5"/>
<comment type="similarity">
    <text evidence="3">Belongs to the lysine N(6)-hydroxylase/L-ornithine N(5)-oxygenase family.</text>
</comment>
<protein>
    <recommendedName>
        <fullName evidence="5">L-ornithine N(5)-monooxygenase</fullName>
        <ecNumber evidence="4">1.14.13.196</ecNumber>
    </recommendedName>
    <alternativeName>
        <fullName evidence="10">L-ornithine N(5)-oxygenase</fullName>
    </alternativeName>
</protein>
<evidence type="ECO:0000256" key="12">
    <source>
        <dbReference type="ARBA" id="ARBA00049248"/>
    </source>
</evidence>
<evidence type="ECO:0000256" key="4">
    <source>
        <dbReference type="ARBA" id="ARBA00012881"/>
    </source>
</evidence>
<comment type="caution">
    <text evidence="13">The sequence shown here is derived from an EMBL/GenBank/DDBJ whole genome shotgun (WGS) entry which is preliminary data.</text>
</comment>
<comment type="pathway">
    <text evidence="2">Siderophore biosynthesis.</text>
</comment>
<dbReference type="EC" id="1.14.13.196" evidence="4"/>
<gene>
    <name evidence="13" type="ORF">MPDQ_002897</name>
</gene>
<evidence type="ECO:0000256" key="10">
    <source>
        <dbReference type="ARBA" id="ARBA00030351"/>
    </source>
</evidence>
<comment type="catalytic activity">
    <reaction evidence="11">
        <text>L-ornithine + NADPH + O2 = N(5)-hydroxy-L-ornithine + NADP(+) + H2O</text>
        <dbReference type="Rhea" id="RHEA:41508"/>
        <dbReference type="ChEBI" id="CHEBI:15377"/>
        <dbReference type="ChEBI" id="CHEBI:15379"/>
        <dbReference type="ChEBI" id="CHEBI:46911"/>
        <dbReference type="ChEBI" id="CHEBI:57783"/>
        <dbReference type="ChEBI" id="CHEBI:58349"/>
        <dbReference type="ChEBI" id="CHEBI:78275"/>
        <dbReference type="EC" id="1.14.13.196"/>
    </reaction>
</comment>
<reference evidence="13 14" key="1">
    <citation type="submission" date="2019-06" db="EMBL/GenBank/DDBJ databases">
        <title>Wine fermentation using esterase from Monascus purpureus.</title>
        <authorList>
            <person name="Geng C."/>
            <person name="Zhang Y."/>
        </authorList>
    </citation>
    <scope>NUCLEOTIDE SEQUENCE [LARGE SCALE GENOMIC DNA]</scope>
    <source>
        <strain evidence="13">HQ1</strain>
    </source>
</reference>
<evidence type="ECO:0000256" key="9">
    <source>
        <dbReference type="ARBA" id="ARBA00023002"/>
    </source>
</evidence>
<dbReference type="PANTHER" id="PTHR42802:SF1">
    <property type="entry name" value="L-ORNITHINE N(5)-MONOOXYGENASE"/>
    <property type="match status" value="1"/>
</dbReference>
<keyword evidence="9" id="KW-0560">Oxidoreductase</keyword>
<evidence type="ECO:0000313" key="13">
    <source>
        <dbReference type="EMBL" id="TQB68717.1"/>
    </source>
</evidence>
<comment type="cofactor">
    <cofactor evidence="1">
        <name>FAD</name>
        <dbReference type="ChEBI" id="CHEBI:57692"/>
    </cofactor>
</comment>
<sequence length="479" mass="53487">MAAAREVNNNVTKETVKTVPGDGKYDIICVGFGPAALAIAIALRENRPILGNKKVLFLEKQSKFGWHTGMLLPGSKMQISFMKDLATMRNPQSHFTFTNYLHHKGRLSHFINLSTHTPFREEFNDYMKWCASHFNEWVQYNQEVLSVKGVAPGTQAIGVEQFVVATRDVLSGQKWNLSAKHVIVATGGEVAIPDSVKTSVRLTGEAQVIHSAQYMNTIDRKLPNKAASYRVAVIGGGQSAVEICEEVQARYPNASVSLIFRDSALRPSDDSPFVNEIFDPESVDEFFSLDSPSRKQFLIKNKATNYSVVRLHLIESLYEKLYAQKLLKPNPQDWSLFVVPNREVCGIDEVAREEASSDRPGKALYLRLKDMKTGQIRRTNDSYDLVVFATGYQRNPLNGILKDLKPLVESTPGDLVQRNYRLRFQPGAVRRDAGVWLQGSCEGTHGISDSLLSILAVRSGEIIDSIFGVEKPVEVRAKL</sequence>
<comment type="catalytic activity">
    <reaction evidence="12">
        <text>L-ornithine + NADH + O2 = N(5)-hydroxy-L-ornithine + NAD(+) + H2O</text>
        <dbReference type="Rhea" id="RHEA:41512"/>
        <dbReference type="ChEBI" id="CHEBI:15377"/>
        <dbReference type="ChEBI" id="CHEBI:15379"/>
        <dbReference type="ChEBI" id="CHEBI:46911"/>
        <dbReference type="ChEBI" id="CHEBI:57540"/>
        <dbReference type="ChEBI" id="CHEBI:57945"/>
        <dbReference type="ChEBI" id="CHEBI:78275"/>
        <dbReference type="EC" id="1.14.13.196"/>
    </reaction>
</comment>
<keyword evidence="8" id="KW-0521">NADP</keyword>
<dbReference type="PRINTS" id="PR00368">
    <property type="entry name" value="FADPNR"/>
</dbReference>
<evidence type="ECO:0000256" key="11">
    <source>
        <dbReference type="ARBA" id="ARBA00047598"/>
    </source>
</evidence>
<dbReference type="GO" id="GO:0016491">
    <property type="term" value="F:oxidoreductase activity"/>
    <property type="evidence" value="ECO:0007669"/>
    <property type="project" value="UniProtKB-KW"/>
</dbReference>
<evidence type="ECO:0000256" key="1">
    <source>
        <dbReference type="ARBA" id="ARBA00001974"/>
    </source>
</evidence>
<name>A0A507QNY5_MONPU</name>
<evidence type="ECO:0000256" key="7">
    <source>
        <dbReference type="ARBA" id="ARBA00022827"/>
    </source>
</evidence>
<dbReference type="AlphaFoldDB" id="A0A507QNY5"/>
<dbReference type="GO" id="GO:0006879">
    <property type="term" value="P:intracellular iron ion homeostasis"/>
    <property type="evidence" value="ECO:0007669"/>
    <property type="project" value="TreeGrafter"/>
</dbReference>
<dbReference type="PANTHER" id="PTHR42802">
    <property type="entry name" value="MONOOXYGENASE"/>
    <property type="match status" value="1"/>
</dbReference>
<evidence type="ECO:0000313" key="14">
    <source>
        <dbReference type="Proteomes" id="UP000319663"/>
    </source>
</evidence>
<dbReference type="OrthoDB" id="3519933at2759"/>
<keyword evidence="6" id="KW-0285">Flavoprotein</keyword>
<dbReference type="Pfam" id="PF13434">
    <property type="entry name" value="Lys_Orn_oxgnase"/>
    <property type="match status" value="1"/>
</dbReference>
<evidence type="ECO:0000256" key="5">
    <source>
        <dbReference type="ARBA" id="ARBA00018612"/>
    </source>
</evidence>
<evidence type="ECO:0000256" key="6">
    <source>
        <dbReference type="ARBA" id="ARBA00022630"/>
    </source>
</evidence>
<keyword evidence="7" id="KW-0274">FAD</keyword>
<dbReference type="EMBL" id="VIFY01000195">
    <property type="protein sequence ID" value="TQB68717.1"/>
    <property type="molecule type" value="Genomic_DNA"/>
</dbReference>
<evidence type="ECO:0000256" key="8">
    <source>
        <dbReference type="ARBA" id="ARBA00022857"/>
    </source>
</evidence>
<dbReference type="Proteomes" id="UP000319663">
    <property type="component" value="Unassembled WGS sequence"/>
</dbReference>